<protein>
    <submittedName>
        <fullName evidence="1">Uncharacterized protein</fullName>
    </submittedName>
</protein>
<evidence type="ECO:0000313" key="1">
    <source>
        <dbReference type="EMBL" id="KAJ0172034.1"/>
    </source>
</evidence>
<dbReference type="EMBL" id="CM034408">
    <property type="protein sequence ID" value="KAJ0172034.1"/>
    <property type="molecule type" value="Genomic_DNA"/>
</dbReference>
<organism evidence="1 2">
    <name type="scientific">Dendrolimus kikuchii</name>
    <dbReference type="NCBI Taxonomy" id="765133"/>
    <lineage>
        <taxon>Eukaryota</taxon>
        <taxon>Metazoa</taxon>
        <taxon>Ecdysozoa</taxon>
        <taxon>Arthropoda</taxon>
        <taxon>Hexapoda</taxon>
        <taxon>Insecta</taxon>
        <taxon>Pterygota</taxon>
        <taxon>Neoptera</taxon>
        <taxon>Endopterygota</taxon>
        <taxon>Lepidoptera</taxon>
        <taxon>Glossata</taxon>
        <taxon>Ditrysia</taxon>
        <taxon>Bombycoidea</taxon>
        <taxon>Lasiocampidae</taxon>
        <taxon>Dendrolimus</taxon>
    </lineage>
</organism>
<reference evidence="1 2" key="1">
    <citation type="journal article" date="2021" name="Front. Genet.">
        <title>Chromosome-Level Genome Assembly Reveals Significant Gene Expansion in the Toll and IMD Signaling Pathways of Dendrolimus kikuchii.</title>
        <authorList>
            <person name="Zhou J."/>
            <person name="Wu P."/>
            <person name="Xiong Z."/>
            <person name="Liu N."/>
            <person name="Zhao N."/>
            <person name="Ji M."/>
            <person name="Qiu Y."/>
            <person name="Yang B."/>
        </authorList>
    </citation>
    <scope>NUCLEOTIDE SEQUENCE [LARGE SCALE GENOMIC DNA]</scope>
    <source>
        <strain evidence="1">Ann1</strain>
    </source>
</reference>
<evidence type="ECO:0000313" key="2">
    <source>
        <dbReference type="Proteomes" id="UP000824533"/>
    </source>
</evidence>
<sequence length="243" mass="27270">MLIQKVHGLHATNMSLNDRFTLLASAAPGRVAGRPIERKLGNFLANDRNYRNRDLIAQIAWRLEQQAERLALRQRLGYRQGRLRRFGSESNLPGLRKSNSFGNLSQMSVKDRVSWQPNGGLRRAASFGSLFGESWQGKPLRGFRRRGGGQRALRGRFGLRGRGGHQNRNRTKGATQQARGNPTALPTGRGRGFGRGGVLRNQTSKPVPTKEELDAELDQYMASTKWALDKELDAYMKNAMELE</sequence>
<accession>A0ACC1CKC1</accession>
<dbReference type="Proteomes" id="UP000824533">
    <property type="component" value="Linkage Group LG22"/>
</dbReference>
<proteinExistence type="predicted"/>
<comment type="caution">
    <text evidence="1">The sequence shown here is derived from an EMBL/GenBank/DDBJ whole genome shotgun (WGS) entry which is preliminary data.</text>
</comment>
<keyword evidence="2" id="KW-1185">Reference proteome</keyword>
<name>A0ACC1CKC1_9NEOP</name>
<gene>
    <name evidence="1" type="ORF">K1T71_012007</name>
</gene>